<feature type="region of interest" description="Disordered" evidence="1">
    <location>
        <begin position="667"/>
        <end position="686"/>
    </location>
</feature>
<dbReference type="SUPFAM" id="SSF54001">
    <property type="entry name" value="Cysteine proteinases"/>
    <property type="match status" value="1"/>
</dbReference>
<dbReference type="Pfam" id="PF12969">
    <property type="entry name" value="DUF3857"/>
    <property type="match status" value="1"/>
</dbReference>
<evidence type="ECO:0000259" key="3">
    <source>
        <dbReference type="Pfam" id="PF01841"/>
    </source>
</evidence>
<comment type="caution">
    <text evidence="5">The sequence shown here is derived from an EMBL/GenBank/DDBJ whole genome shotgun (WGS) entry which is preliminary data.</text>
</comment>
<keyword evidence="2" id="KW-0732">Signal</keyword>
<name>A0ABU3ZV93_9SPHN</name>
<feature type="chain" id="PRO_5045804312" evidence="2">
    <location>
        <begin position="20"/>
        <end position="686"/>
    </location>
</feature>
<evidence type="ECO:0000313" key="5">
    <source>
        <dbReference type="EMBL" id="MDV5823447.1"/>
    </source>
</evidence>
<feature type="domain" description="DUF3857" evidence="4">
    <location>
        <begin position="66"/>
        <end position="227"/>
    </location>
</feature>
<keyword evidence="6" id="KW-1185">Reference proteome</keyword>
<organism evidence="5 6">
    <name type="scientific">Sphingobium naphthae</name>
    <dbReference type="NCBI Taxonomy" id="1886786"/>
    <lineage>
        <taxon>Bacteria</taxon>
        <taxon>Pseudomonadati</taxon>
        <taxon>Pseudomonadota</taxon>
        <taxon>Alphaproteobacteria</taxon>
        <taxon>Sphingomonadales</taxon>
        <taxon>Sphingomonadaceae</taxon>
        <taxon>Sphingobium</taxon>
    </lineage>
</organism>
<sequence length="686" mass="74549">MIFRGLAAIALMGATPVFAADKVQYGKVPAWVLPPPTPTDAPTPAGAAARVVYSDVQTRLTARGDEVYTAYRIKLLTADALPAGNIATSWNPEAGSVTVHHLRIIRDGEVINVLAKSRFTVVRQEAQLEAAMLHGMLTATLQTPGLRVGDELEFAATVLGRDPTLGDHHFGFSALAPQGNPGAFRIRLSWPASEPVRWRASADLGDLAPRAEGDLMVLERELRDPAAAVPTEGAPARYNVRRLMEYSDYSGWEDISARMATLFDEAAALKADSALRQEAATIAARTSDPAARAEAALALVQDQIRYVYVGLNGGNYRPASADESWRRRFGDCKAKTALLLALLRELGVPAEAVLVQSSGGDGLDQRLPNPLLFDHVLVRATIAGKAHWLDGTRLGDRSLALIPPPMFRWVLPLRAPGATLEAVTPKAPREPELIAVQDVDARAGADRPSKVTVRHILRGDGVYALRTTLSSLSKAEADRQLQSYWRSEANWVDAQSVDWRYEADKAALVLSLTGEGRLDWEGNASDGWLHYLHGAGFYKPSALKRPKEQDQSAPYAISFPRFRCYATILRLPRLGAGHWNVAGRRVNRTLGGVAYWRGLSIRDNVVRSVQSSRSVKPEVSAEEAMVLNAQINGFDDNMTRVEQNFALTADVGRDEPALAEGDKIDWMASATPCDGPGNPSDVRATD</sequence>
<evidence type="ECO:0000256" key="1">
    <source>
        <dbReference type="SAM" id="MobiDB-lite"/>
    </source>
</evidence>
<dbReference type="Pfam" id="PF01841">
    <property type="entry name" value="Transglut_core"/>
    <property type="match status" value="1"/>
</dbReference>
<dbReference type="InterPro" id="IPR002931">
    <property type="entry name" value="Transglutaminase-like"/>
</dbReference>
<evidence type="ECO:0000259" key="4">
    <source>
        <dbReference type="Pfam" id="PF12969"/>
    </source>
</evidence>
<dbReference type="InterPro" id="IPR038765">
    <property type="entry name" value="Papain-like_cys_pep_sf"/>
</dbReference>
<accession>A0ABU3ZV93</accession>
<dbReference type="EMBL" id="JAPTHD010000002">
    <property type="protein sequence ID" value="MDV5823447.1"/>
    <property type="molecule type" value="Genomic_DNA"/>
</dbReference>
<feature type="domain" description="Transglutaminase-like" evidence="3">
    <location>
        <begin position="280"/>
        <end position="355"/>
    </location>
</feature>
<evidence type="ECO:0000313" key="6">
    <source>
        <dbReference type="Proteomes" id="UP001185984"/>
    </source>
</evidence>
<reference evidence="6" key="1">
    <citation type="journal article" date="2022" name="J Environ Chem Eng">
        <title>Biodegradation of petroleum oil using a constructed nonpathogenic and heavy metal-tolerant bacterial consortium isolated from marine sponges.</title>
        <authorList>
            <person name="Dechsakulwatana C."/>
            <person name="Rungsihiranrut A."/>
            <person name="Muangchinda C."/>
            <person name="Ningthoujam R."/>
            <person name="Klankeo P."/>
            <person name="Pinyakong O."/>
        </authorList>
    </citation>
    <scope>NUCLEOTIDE SEQUENCE [LARGE SCALE GENOMIC DNA]</scope>
    <source>
        <strain evidence="6">MO2-4</strain>
    </source>
</reference>
<protein>
    <submittedName>
        <fullName evidence="5">DUF3857 domain-containing protein</fullName>
    </submittedName>
</protein>
<proteinExistence type="predicted"/>
<dbReference type="Gene3D" id="2.60.40.3140">
    <property type="match status" value="1"/>
</dbReference>
<dbReference type="Gene3D" id="3.10.620.30">
    <property type="match status" value="1"/>
</dbReference>
<dbReference type="Proteomes" id="UP001185984">
    <property type="component" value="Unassembled WGS sequence"/>
</dbReference>
<feature type="signal peptide" evidence="2">
    <location>
        <begin position="1"/>
        <end position="19"/>
    </location>
</feature>
<gene>
    <name evidence="5" type="ORF">O0R41_07545</name>
</gene>
<dbReference type="InterPro" id="IPR024618">
    <property type="entry name" value="DUF3857"/>
</dbReference>
<evidence type="ECO:0000256" key="2">
    <source>
        <dbReference type="SAM" id="SignalP"/>
    </source>
</evidence>